<evidence type="ECO:0000313" key="3">
    <source>
        <dbReference type="Proteomes" id="UP001596074"/>
    </source>
</evidence>
<comment type="caution">
    <text evidence="2">The sequence shown here is derived from an EMBL/GenBank/DDBJ whole genome shotgun (WGS) entry which is preliminary data.</text>
</comment>
<feature type="domain" description="AAA+ ATPase" evidence="1">
    <location>
        <begin position="327"/>
        <end position="468"/>
    </location>
</feature>
<keyword evidence="3" id="KW-1185">Reference proteome</keyword>
<dbReference type="InterPro" id="IPR003593">
    <property type="entry name" value="AAA+_ATPase"/>
</dbReference>
<gene>
    <name evidence="2" type="ORF">ACFPZN_03140</name>
</gene>
<dbReference type="InterPro" id="IPR027417">
    <property type="entry name" value="P-loop_NTPase"/>
</dbReference>
<dbReference type="RefSeq" id="WP_378279914.1">
    <property type="nucleotide sequence ID" value="NZ_JBHSON010000003.1"/>
</dbReference>
<dbReference type="SMART" id="SM00382">
    <property type="entry name" value="AAA"/>
    <property type="match status" value="1"/>
</dbReference>
<reference evidence="3" key="1">
    <citation type="journal article" date="2019" name="Int. J. Syst. Evol. Microbiol.">
        <title>The Global Catalogue of Microorganisms (GCM) 10K type strain sequencing project: providing services to taxonomists for standard genome sequencing and annotation.</title>
        <authorList>
            <consortium name="The Broad Institute Genomics Platform"/>
            <consortium name="The Broad Institute Genome Sequencing Center for Infectious Disease"/>
            <person name="Wu L."/>
            <person name="Ma J."/>
        </authorList>
    </citation>
    <scope>NUCLEOTIDE SEQUENCE [LARGE SCALE GENOMIC DNA]</scope>
    <source>
        <strain evidence="3">KCTC 42087</strain>
    </source>
</reference>
<dbReference type="EMBL" id="JBHSON010000003">
    <property type="protein sequence ID" value="MFC5744606.1"/>
    <property type="molecule type" value="Genomic_DNA"/>
</dbReference>
<name>A0ABW0ZRF4_9ACTN</name>
<evidence type="ECO:0000259" key="1">
    <source>
        <dbReference type="SMART" id="SM00382"/>
    </source>
</evidence>
<dbReference type="Gene3D" id="3.40.50.300">
    <property type="entry name" value="P-loop containing nucleotide triphosphate hydrolases"/>
    <property type="match status" value="1"/>
</dbReference>
<accession>A0ABW0ZRF4</accession>
<proteinExistence type="predicted"/>
<dbReference type="InterPro" id="IPR054567">
    <property type="entry name" value="NNH7"/>
</dbReference>
<dbReference type="SUPFAM" id="SSF52540">
    <property type="entry name" value="P-loop containing nucleoside triphosphate hydrolases"/>
    <property type="match status" value="1"/>
</dbReference>
<protein>
    <submittedName>
        <fullName evidence="2">NACHT domain-containing protein</fullName>
    </submittedName>
</protein>
<dbReference type="Pfam" id="PF22738">
    <property type="entry name" value="NNH7"/>
    <property type="match status" value="1"/>
</dbReference>
<organism evidence="2 3">
    <name type="scientific">Actinomadura rugatobispora</name>
    <dbReference type="NCBI Taxonomy" id="1994"/>
    <lineage>
        <taxon>Bacteria</taxon>
        <taxon>Bacillati</taxon>
        <taxon>Actinomycetota</taxon>
        <taxon>Actinomycetes</taxon>
        <taxon>Streptosporangiales</taxon>
        <taxon>Thermomonosporaceae</taxon>
        <taxon>Actinomadura</taxon>
    </lineage>
</organism>
<dbReference type="Proteomes" id="UP001596074">
    <property type="component" value="Unassembled WGS sequence"/>
</dbReference>
<evidence type="ECO:0000313" key="2">
    <source>
        <dbReference type="EMBL" id="MFC5744606.1"/>
    </source>
</evidence>
<sequence length="1030" mass="115811">MRRTYNYRQAVILLGGESALSGLLDKVSAAALLGMGAFDLLDARLEASKLADSLIRSLRDKARGLGRYDRTDRLAAAHGVIVVTAYFEALGELNLRVANTLTREDRELMVGRDPVGHWVEQLIAADLPLPSPQSPHETLLAELDDRYARFSIDLIMLLRGLAIWDRWDDTEREHLLLDLRETLPLLARRRYEEHFRQLVADFPEVGAWIDLSEHQATREAVHDLREGLSGLEEHLTRIASGRTPRDRLAALIMDNRAALDRTIISADDVPADMTIPRLGLAYFNPGYRILPPGRDRSPADETDWNDLPRRDDLNEFLFGHLTLPQATWAPLLVLGQPGAGKSVLTKMLAARLPAGDFLPLRVELRTVPADSDLLAQIEHAVRDALDEPMSWPDLVHEARGALPVVILDGFDELLQATGVSQTDYLERIVAFQRRQAERGRPLAVIVTSRTAVADRARVPPETPVLRLEPFDDEQIDGWIRVWNTANQRYFARRDLQPLSPEHVRAVPDLAGQPLLLLMLALYDADANALDLADRLNETELYERLLFTFTEREVLKSQPGISSPDLSRAAERELFNLSVTAFAMFNRGRQWVIEEDLDDDLGTLVPASSRPSRESAGFRRPLTAAEEVIGGFFFVHRAQALRDDERLKTYEFLHATFGEYLVARLISRELADFAEELALAESRNRPTRPDDAFLHALLSFAALTTRTNVTAFVEHGIRRRIPTDKRDVLLRHLCEMFAGSLETRTSSAYDAYRPAHAVAPRRYAVYSANLLLLSVLVAGRPLRGADLFATEDANSAINKWHGFGRFWYSQYEVQEWNSLTEVLRASYPAHNGVRELQVDREEVDYVHLSALWPDFDTLYERDHDALIEYFSNSGVIAKVAFKGDLDSVDLLVMLAPYIRHVDGDAFTTISRGDLAAIPVAELLDVLLGTPADPERMVRAYERAFISSSVQGRRYGDILLGRFGKDLAVLPGAEVLTLVDDWALPSIEDRQQRLVLQRLLGELSGRPDVDAEGLSRTRGRLAARIREQGPDQ</sequence>